<reference evidence="1" key="1">
    <citation type="submission" date="2022-07" db="EMBL/GenBank/DDBJ databases">
        <authorList>
            <person name="Trinca V."/>
            <person name="Uliana J.V.C."/>
            <person name="Torres T.T."/>
            <person name="Ward R.J."/>
            <person name="Monesi N."/>
        </authorList>
    </citation>
    <scope>NUCLEOTIDE SEQUENCE</scope>
    <source>
        <strain evidence="1">HSMRA1968</strain>
        <tissue evidence="1">Whole embryos</tissue>
    </source>
</reference>
<proteinExistence type="predicted"/>
<comment type="caution">
    <text evidence="1">The sequence shown here is derived from an EMBL/GenBank/DDBJ whole genome shotgun (WGS) entry which is preliminary data.</text>
</comment>
<dbReference type="EMBL" id="WJQU01000003">
    <property type="protein sequence ID" value="KAJ6640217.1"/>
    <property type="molecule type" value="Genomic_DNA"/>
</dbReference>
<dbReference type="Proteomes" id="UP001151699">
    <property type="component" value="Chromosome X"/>
</dbReference>
<dbReference type="PANTHER" id="PTHR46601:SF2">
    <property type="entry name" value="UBIQUITIN-LIKE PROTEASE FAMILY PROFILE DOMAIN-CONTAINING PROTEIN"/>
    <property type="match status" value="1"/>
</dbReference>
<dbReference type="OrthoDB" id="10049742at2759"/>
<evidence type="ECO:0000313" key="1">
    <source>
        <dbReference type="EMBL" id="KAJ6640217.1"/>
    </source>
</evidence>
<protein>
    <submittedName>
        <fullName evidence="1">Uncharacterized protein</fullName>
    </submittedName>
</protein>
<keyword evidence="2" id="KW-1185">Reference proteome</keyword>
<feature type="non-terminal residue" evidence="1">
    <location>
        <position position="1"/>
    </location>
</feature>
<name>A0A9Q0S0W4_9DIPT</name>
<evidence type="ECO:0000313" key="2">
    <source>
        <dbReference type="Proteomes" id="UP001151699"/>
    </source>
</evidence>
<dbReference type="AlphaFoldDB" id="A0A9Q0S0W4"/>
<organism evidence="1 2">
    <name type="scientific">Pseudolycoriella hygida</name>
    <dbReference type="NCBI Taxonomy" id="35572"/>
    <lineage>
        <taxon>Eukaryota</taxon>
        <taxon>Metazoa</taxon>
        <taxon>Ecdysozoa</taxon>
        <taxon>Arthropoda</taxon>
        <taxon>Hexapoda</taxon>
        <taxon>Insecta</taxon>
        <taxon>Pterygota</taxon>
        <taxon>Neoptera</taxon>
        <taxon>Endopterygota</taxon>
        <taxon>Diptera</taxon>
        <taxon>Nematocera</taxon>
        <taxon>Sciaroidea</taxon>
        <taxon>Sciaridae</taxon>
        <taxon>Pseudolycoriella</taxon>
    </lineage>
</organism>
<accession>A0A9Q0S0W4</accession>
<gene>
    <name evidence="1" type="ORF">Bhyg_12967</name>
</gene>
<sequence>MVGNKSEKPKSFKAVSSSVIETVQAFYERDDISRISPNVKDYRKFVNSQTGEKEYKQMRFLTYKLSDVYELFIKHIVQNDCEDAKHTNGETAVLQIDFAENADCIAQDEIQTAHWNQATV</sequence>
<dbReference type="PANTHER" id="PTHR46601">
    <property type="entry name" value="ULP_PROTEASE DOMAIN-CONTAINING PROTEIN"/>
    <property type="match status" value="1"/>
</dbReference>